<gene>
    <name evidence="2" type="ORF">F5X68DRAFT_255531</name>
</gene>
<keyword evidence="3" id="KW-1185">Reference proteome</keyword>
<organism evidence="2 3">
    <name type="scientific">Plectosphaerella plurivora</name>
    <dbReference type="NCBI Taxonomy" id="936078"/>
    <lineage>
        <taxon>Eukaryota</taxon>
        <taxon>Fungi</taxon>
        <taxon>Dikarya</taxon>
        <taxon>Ascomycota</taxon>
        <taxon>Pezizomycotina</taxon>
        <taxon>Sordariomycetes</taxon>
        <taxon>Hypocreomycetidae</taxon>
        <taxon>Glomerellales</taxon>
        <taxon>Plectosphaerellaceae</taxon>
        <taxon>Plectosphaerella</taxon>
    </lineage>
</organism>
<accession>A0A9P9ABB3</accession>
<dbReference type="AlphaFoldDB" id="A0A9P9ABB3"/>
<evidence type="ECO:0000256" key="1">
    <source>
        <dbReference type="SAM" id="SignalP"/>
    </source>
</evidence>
<dbReference type="Proteomes" id="UP000770015">
    <property type="component" value="Unassembled WGS sequence"/>
</dbReference>
<evidence type="ECO:0000313" key="2">
    <source>
        <dbReference type="EMBL" id="KAH6688586.1"/>
    </source>
</evidence>
<dbReference type="EMBL" id="JAGSXJ010000009">
    <property type="protein sequence ID" value="KAH6688586.1"/>
    <property type="molecule type" value="Genomic_DNA"/>
</dbReference>
<comment type="caution">
    <text evidence="2">The sequence shown here is derived from an EMBL/GenBank/DDBJ whole genome shotgun (WGS) entry which is preliminary data.</text>
</comment>
<proteinExistence type="predicted"/>
<feature type="chain" id="PRO_5040223758" evidence="1">
    <location>
        <begin position="17"/>
        <end position="179"/>
    </location>
</feature>
<evidence type="ECO:0000313" key="3">
    <source>
        <dbReference type="Proteomes" id="UP000770015"/>
    </source>
</evidence>
<keyword evidence="1" id="KW-0732">Signal</keyword>
<protein>
    <submittedName>
        <fullName evidence="2">Uncharacterized protein</fullName>
    </submittedName>
</protein>
<reference evidence="2" key="1">
    <citation type="journal article" date="2021" name="Nat. Commun.">
        <title>Genetic determinants of endophytism in the Arabidopsis root mycobiome.</title>
        <authorList>
            <person name="Mesny F."/>
            <person name="Miyauchi S."/>
            <person name="Thiergart T."/>
            <person name="Pickel B."/>
            <person name="Atanasova L."/>
            <person name="Karlsson M."/>
            <person name="Huettel B."/>
            <person name="Barry K.W."/>
            <person name="Haridas S."/>
            <person name="Chen C."/>
            <person name="Bauer D."/>
            <person name="Andreopoulos W."/>
            <person name="Pangilinan J."/>
            <person name="LaButti K."/>
            <person name="Riley R."/>
            <person name="Lipzen A."/>
            <person name="Clum A."/>
            <person name="Drula E."/>
            <person name="Henrissat B."/>
            <person name="Kohler A."/>
            <person name="Grigoriev I.V."/>
            <person name="Martin F.M."/>
            <person name="Hacquard S."/>
        </authorList>
    </citation>
    <scope>NUCLEOTIDE SEQUENCE</scope>
    <source>
        <strain evidence="2">MPI-SDFR-AT-0117</strain>
    </source>
</reference>
<dbReference type="OrthoDB" id="2910287at2759"/>
<name>A0A9P9ABB3_9PEZI</name>
<feature type="signal peptide" evidence="1">
    <location>
        <begin position="1"/>
        <end position="16"/>
    </location>
</feature>
<sequence>MKFFVALLSLASVVMAAPVSEGPATSLSGSVLPRGWTRIDPSEVARRMASFALDNKGGLEKRQPGNVYLCTKANWQGDCAVVDFTVAYTCQAIPAPFTNNLGSIGPDKGALCRLTTHADARCGSVSKPDTCDLHGDLFIEYPGFDNLFSHEGQDYGSKAHHITCQKCTACQGEGVGLMT</sequence>